<dbReference type="InterPro" id="IPR002078">
    <property type="entry name" value="Sigma_54_int"/>
</dbReference>
<dbReference type="SUPFAM" id="SSF55781">
    <property type="entry name" value="GAF domain-like"/>
    <property type="match status" value="1"/>
</dbReference>
<dbReference type="SMART" id="SM00267">
    <property type="entry name" value="GGDEF"/>
    <property type="match status" value="1"/>
</dbReference>
<evidence type="ECO:0000256" key="3">
    <source>
        <dbReference type="ARBA" id="ARBA00023015"/>
    </source>
</evidence>
<keyword evidence="10" id="KW-1185">Reference proteome</keyword>
<dbReference type="PROSITE" id="PS50887">
    <property type="entry name" value="GGDEF"/>
    <property type="match status" value="1"/>
</dbReference>
<dbReference type="Gene3D" id="1.10.8.60">
    <property type="match status" value="1"/>
</dbReference>
<dbReference type="PROSITE" id="PS00676">
    <property type="entry name" value="SIGMA54_INTERACT_2"/>
    <property type="match status" value="1"/>
</dbReference>
<dbReference type="Pfam" id="PF00158">
    <property type="entry name" value="Sigma54_activat"/>
    <property type="match status" value="1"/>
</dbReference>
<evidence type="ECO:0000259" key="6">
    <source>
        <dbReference type="PROSITE" id="PS50045"/>
    </source>
</evidence>
<dbReference type="EMBL" id="CP020465">
    <property type="protein sequence ID" value="ASP49949.1"/>
    <property type="molecule type" value="Genomic_DNA"/>
</dbReference>
<dbReference type="FunFam" id="3.40.50.300:FF:000006">
    <property type="entry name" value="DNA-binding transcriptional regulator NtrC"/>
    <property type="match status" value="1"/>
</dbReference>
<dbReference type="PROSITE" id="PS00688">
    <property type="entry name" value="SIGMA54_INTERACT_3"/>
    <property type="match status" value="1"/>
</dbReference>
<dbReference type="PANTHER" id="PTHR32071">
    <property type="entry name" value="TRANSCRIPTIONAL REGULATORY PROTEIN"/>
    <property type="match status" value="1"/>
</dbReference>
<keyword evidence="2" id="KW-0067">ATP-binding</keyword>
<dbReference type="InterPro" id="IPR058031">
    <property type="entry name" value="AAA_lid_NorR"/>
</dbReference>
<feature type="domain" description="PAS" evidence="7">
    <location>
        <begin position="105"/>
        <end position="177"/>
    </location>
</feature>
<protein>
    <submittedName>
        <fullName evidence="9">Diguanylate cyclase</fullName>
    </submittedName>
</protein>
<keyword evidence="3" id="KW-0805">Transcription regulation</keyword>
<dbReference type="SUPFAM" id="SSF52540">
    <property type="entry name" value="P-loop containing nucleoside triphosphate hydrolases"/>
    <property type="match status" value="1"/>
</dbReference>
<dbReference type="PROSITE" id="PS50112">
    <property type="entry name" value="PAS"/>
    <property type="match status" value="1"/>
</dbReference>
<keyword evidence="5" id="KW-0804">Transcription</keyword>
<dbReference type="PROSITE" id="PS50045">
    <property type="entry name" value="SIGMA54_INTERACT_4"/>
    <property type="match status" value="1"/>
</dbReference>
<dbReference type="CDD" id="cd01949">
    <property type="entry name" value="GGDEF"/>
    <property type="match status" value="1"/>
</dbReference>
<evidence type="ECO:0000256" key="1">
    <source>
        <dbReference type="ARBA" id="ARBA00022741"/>
    </source>
</evidence>
<reference evidence="9 10" key="1">
    <citation type="submission" date="2017-08" db="EMBL/GenBank/DDBJ databases">
        <title>Complete genome of Colwellia sp. NB097-1, a psychrophile bacterium ioslated from Bering Sea.</title>
        <authorList>
            <person name="Chen X."/>
        </authorList>
    </citation>
    <scope>NUCLEOTIDE SEQUENCE [LARGE SCALE GENOMIC DNA]</scope>
    <source>
        <strain evidence="9 10">NB097-1</strain>
    </source>
</reference>
<dbReference type="CDD" id="cd00009">
    <property type="entry name" value="AAA"/>
    <property type="match status" value="1"/>
</dbReference>
<feature type="domain" description="Sigma-54 factor interaction" evidence="6">
    <location>
        <begin position="559"/>
        <end position="788"/>
    </location>
</feature>
<keyword evidence="1" id="KW-0547">Nucleotide-binding</keyword>
<dbReference type="InterPro" id="IPR003593">
    <property type="entry name" value="AAA+_ATPase"/>
</dbReference>
<dbReference type="Gene3D" id="3.40.50.300">
    <property type="entry name" value="P-loop containing nucleotide triphosphate hydrolases"/>
    <property type="match status" value="1"/>
</dbReference>
<evidence type="ECO:0000256" key="5">
    <source>
        <dbReference type="ARBA" id="ARBA00023163"/>
    </source>
</evidence>
<dbReference type="AlphaFoldDB" id="A0A222GDI9"/>
<dbReference type="GO" id="GO:0005524">
    <property type="term" value="F:ATP binding"/>
    <property type="evidence" value="ECO:0007669"/>
    <property type="project" value="UniProtKB-KW"/>
</dbReference>
<accession>A0A222GDI9</accession>
<dbReference type="GO" id="GO:0003677">
    <property type="term" value="F:DNA binding"/>
    <property type="evidence" value="ECO:0007669"/>
    <property type="project" value="UniProtKB-KW"/>
</dbReference>
<dbReference type="GO" id="GO:0006355">
    <property type="term" value="P:regulation of DNA-templated transcription"/>
    <property type="evidence" value="ECO:0007669"/>
    <property type="project" value="InterPro"/>
</dbReference>
<dbReference type="InterPro" id="IPR025944">
    <property type="entry name" value="Sigma_54_int_dom_CS"/>
</dbReference>
<evidence type="ECO:0000256" key="2">
    <source>
        <dbReference type="ARBA" id="ARBA00022840"/>
    </source>
</evidence>
<dbReference type="InterPro" id="IPR000014">
    <property type="entry name" value="PAS"/>
</dbReference>
<dbReference type="KEGG" id="cber:B5D82_08335"/>
<dbReference type="OrthoDB" id="9804019at2"/>
<evidence type="ECO:0000313" key="9">
    <source>
        <dbReference type="EMBL" id="ASP49949.1"/>
    </source>
</evidence>
<sequence>MLKTIQAQTSAMGIQLQTLALSGDYGDQSAMFVACQNAAHAERLINRCNLKSQQVFWLQEQPQQKIQEKLPNNHWFIDWPNEQALLPILSLLARYNDIYSAKQHTEQKFSLLTECLGEWVVTLSNEGKIVELNAELSTVLGDSSASAIGKDLLSCIKIPSDTAKIRMENILSDLERTGAMTRLPPFPIQLENTVIIVDGFVGSLRNQDNLLIMRQVATWQSQKWQEQLSEQNDPVTLLLINPDDFAKFNQQHGRELGDQVLDEIMLGLTDLLRTADFVSRYSGVVFAAHLPETNEQQGQALAARVRQMLVNTSFTEKKLKLDFSFGLASLDTEQQLGEQSPLELFRRANTALQAARSIGGGKLVGWEPQFDANITANLDRMSGKFSEAPEDDFRLLALQWDLIRLIGNTHSLQIFSKQICQTLTAGMQCEYAGLYLVKNHELTISSCSTAKQNIDVDIIHSWVNANIRLDSLANLIDKPMQPSNSFCQAIVPLFTRSQCLGLILLRWPLGEQNNAEKYSGQLKQVTPNLAAAIDRILLLENDQRRVLIANSTMGDQHELLFESPAMRAVMQQVQLVAPTDASVLIIGESGTGKEIIARQIHNQSALLEKPFITVDCSTIVEHLIESELFGHRKGAFTGATSDQPGMIAQADGGTLFLDEVGELPLDIQSKLLRFVQEKTYVAVGDQRVRKVDVRLVLATNRNLLDEVAMGRFRSDLYYRINVFTVNLPPLHKRGNDALLLCRHFLAKFSQQYKKDIIDFTPAAINLLQAYLWPGNIRELRNAIMRAVILCESKLVDSQHLELQEQGDIKASAEHKLSSNHEAITDETNANIGQYEDISVLLSKLVGIALQQTRLFPISAWLELQWLKVCLAKWGSMYQVALQLDQSESTLRRRFTKLNGLDLNLPQLVDSAGECDKILGHLLTGDSNNLLWSKIETTLHEIVMKKEISQQQKAQLLNVTQPTLRKILQQVLA</sequence>
<dbReference type="InterPro" id="IPR000160">
    <property type="entry name" value="GGDEF_dom"/>
</dbReference>
<keyword evidence="4" id="KW-0238">DNA-binding</keyword>
<dbReference type="InterPro" id="IPR025662">
    <property type="entry name" value="Sigma_54_int_dom_ATP-bd_1"/>
</dbReference>
<gene>
    <name evidence="9" type="ORF">B5D82_08335</name>
</gene>
<dbReference type="Pfam" id="PF00990">
    <property type="entry name" value="GGDEF"/>
    <property type="match status" value="1"/>
</dbReference>
<dbReference type="InterPro" id="IPR043128">
    <property type="entry name" value="Rev_trsase/Diguanyl_cyclase"/>
</dbReference>
<dbReference type="Proteomes" id="UP000202259">
    <property type="component" value="Chromosome"/>
</dbReference>
<name>A0A222GDI9_9GAMM</name>
<evidence type="ECO:0000259" key="8">
    <source>
        <dbReference type="PROSITE" id="PS50887"/>
    </source>
</evidence>
<feature type="domain" description="GGDEF" evidence="8">
    <location>
        <begin position="233"/>
        <end position="368"/>
    </location>
</feature>
<evidence type="ECO:0000259" key="7">
    <source>
        <dbReference type="PROSITE" id="PS50112"/>
    </source>
</evidence>
<proteinExistence type="predicted"/>
<dbReference type="Pfam" id="PF25601">
    <property type="entry name" value="AAA_lid_14"/>
    <property type="match status" value="1"/>
</dbReference>
<dbReference type="SMART" id="SM00382">
    <property type="entry name" value="AAA"/>
    <property type="match status" value="1"/>
</dbReference>
<organism evidence="9 10">
    <name type="scientific">Cognaticolwellia beringensis</name>
    <dbReference type="NCBI Taxonomy" id="1967665"/>
    <lineage>
        <taxon>Bacteria</taxon>
        <taxon>Pseudomonadati</taxon>
        <taxon>Pseudomonadota</taxon>
        <taxon>Gammaproteobacteria</taxon>
        <taxon>Alteromonadales</taxon>
        <taxon>Colwelliaceae</taxon>
        <taxon>Cognaticolwellia</taxon>
    </lineage>
</organism>
<dbReference type="InterPro" id="IPR029787">
    <property type="entry name" value="Nucleotide_cyclase"/>
</dbReference>
<dbReference type="PROSITE" id="PS00675">
    <property type="entry name" value="SIGMA54_INTERACT_1"/>
    <property type="match status" value="1"/>
</dbReference>
<dbReference type="InterPro" id="IPR027417">
    <property type="entry name" value="P-loop_NTPase"/>
</dbReference>
<dbReference type="SUPFAM" id="SSF55073">
    <property type="entry name" value="Nucleotide cyclase"/>
    <property type="match status" value="1"/>
</dbReference>
<dbReference type="Gene3D" id="3.30.70.270">
    <property type="match status" value="1"/>
</dbReference>
<evidence type="ECO:0000313" key="10">
    <source>
        <dbReference type="Proteomes" id="UP000202259"/>
    </source>
</evidence>
<dbReference type="InterPro" id="IPR025943">
    <property type="entry name" value="Sigma_54_int_dom_ATP-bd_2"/>
</dbReference>
<dbReference type="NCBIfam" id="TIGR00254">
    <property type="entry name" value="GGDEF"/>
    <property type="match status" value="1"/>
</dbReference>
<evidence type="ECO:0000256" key="4">
    <source>
        <dbReference type="ARBA" id="ARBA00023125"/>
    </source>
</evidence>